<sequence length="487" mass="56319">MHIKYPLLLILLVFINKIMAQKEFAKINNVYENRIITPDEVLPLVDEMHNRFALIFLRGKVIDGYLFDETNEIIAELNFQDKARAFKQVLGQTILKNQDFVVYLTTKNRRKFASSHFSFEKNIVEFNEIDLDLGYEEIIQTAEYNNKFHVLTILPNTAIINIYRFNNETDFTKHSIDFSHRSFLNKKQKVKDLYDMMTINTGLYGIDKSVDLVKIENENPTTLEIACNSTKIYQNENFITITFDSNNDITQIVDIDLEKLIGYATSFQKAMGNWSYKEKTSNSFVDKDILYQIVSTKRAFHLRALNFRTGELINEYSAHENEKIKFKNSSIIQTGGTFDNHRTFEDTGVLLRKMSRGKVGIAVQNHDNLKQISYGGVIERSSNAMAMMPGFGIPISTFGAVTVFFNPTFFAYQSYTATKAIQVDALFNSNFEHQNGQLKENRFDLIEAFEVEHNISPNGRTVFKMNNAYILGNYDAYHKTYTLRSFQ</sequence>
<dbReference type="AlphaFoldDB" id="A0A0F9V7J5"/>
<organism evidence="1">
    <name type="scientific">marine sediment metagenome</name>
    <dbReference type="NCBI Taxonomy" id="412755"/>
    <lineage>
        <taxon>unclassified sequences</taxon>
        <taxon>metagenomes</taxon>
        <taxon>ecological metagenomes</taxon>
    </lineage>
</organism>
<name>A0A0F9V7J5_9ZZZZ</name>
<evidence type="ECO:0000313" key="1">
    <source>
        <dbReference type="EMBL" id="KKO01241.1"/>
    </source>
</evidence>
<comment type="caution">
    <text evidence="1">The sequence shown here is derived from an EMBL/GenBank/DDBJ whole genome shotgun (WGS) entry which is preliminary data.</text>
</comment>
<proteinExistence type="predicted"/>
<protein>
    <submittedName>
        <fullName evidence="1">Uncharacterized protein</fullName>
    </submittedName>
</protein>
<reference evidence="1" key="1">
    <citation type="journal article" date="2015" name="Nature">
        <title>Complex archaea that bridge the gap between prokaryotes and eukaryotes.</title>
        <authorList>
            <person name="Spang A."/>
            <person name="Saw J.H."/>
            <person name="Jorgensen S.L."/>
            <person name="Zaremba-Niedzwiedzka K."/>
            <person name="Martijn J."/>
            <person name="Lind A.E."/>
            <person name="van Eijk R."/>
            <person name="Schleper C."/>
            <person name="Guy L."/>
            <person name="Ettema T.J."/>
        </authorList>
    </citation>
    <scope>NUCLEOTIDE SEQUENCE</scope>
</reference>
<gene>
    <name evidence="1" type="ORF">LCGC14_0118280</name>
</gene>
<dbReference type="EMBL" id="LAZR01000036">
    <property type="protein sequence ID" value="KKO01241.1"/>
    <property type="molecule type" value="Genomic_DNA"/>
</dbReference>
<accession>A0A0F9V7J5</accession>